<evidence type="ECO:0000256" key="1">
    <source>
        <dbReference type="ARBA" id="ARBA00004141"/>
    </source>
</evidence>
<evidence type="ECO:0000259" key="7">
    <source>
        <dbReference type="Pfam" id="PF00916"/>
    </source>
</evidence>
<dbReference type="RefSeq" id="WP_077278756.1">
    <property type="nucleotide sequence ID" value="NZ_MVBK01000046.1"/>
</dbReference>
<dbReference type="AlphaFoldDB" id="A0A1V3NHV1"/>
<feature type="transmembrane region" description="Helical" evidence="6">
    <location>
        <begin position="170"/>
        <end position="190"/>
    </location>
</feature>
<proteinExistence type="predicted"/>
<keyword evidence="2 6" id="KW-0812">Transmembrane</keyword>
<keyword evidence="9" id="KW-1185">Reference proteome</keyword>
<evidence type="ECO:0000256" key="2">
    <source>
        <dbReference type="ARBA" id="ARBA00022692"/>
    </source>
</evidence>
<dbReference type="InterPro" id="IPR001902">
    <property type="entry name" value="SLC26A/SulP_fam"/>
</dbReference>
<evidence type="ECO:0000256" key="6">
    <source>
        <dbReference type="SAM" id="Phobius"/>
    </source>
</evidence>
<feature type="domain" description="SLC26A/SulP transporter" evidence="7">
    <location>
        <begin position="17"/>
        <end position="393"/>
    </location>
</feature>
<dbReference type="STRING" id="108003.B1C78_08665"/>
<comment type="subcellular location">
    <subcellularLocation>
        <location evidence="1">Membrane</location>
        <topology evidence="1">Multi-pass membrane protein</topology>
    </subcellularLocation>
</comment>
<gene>
    <name evidence="8" type="ORF">B1C78_08665</name>
</gene>
<name>A0A1V3NHV1_9GAMM</name>
<feature type="transmembrane region" description="Helical" evidence="6">
    <location>
        <begin position="95"/>
        <end position="115"/>
    </location>
</feature>
<feature type="transmembrane region" description="Helical" evidence="6">
    <location>
        <begin position="388"/>
        <end position="421"/>
    </location>
</feature>
<dbReference type="EMBL" id="MVBK01000046">
    <property type="protein sequence ID" value="OOG24564.1"/>
    <property type="molecule type" value="Genomic_DNA"/>
</dbReference>
<feature type="transmembrane region" description="Helical" evidence="6">
    <location>
        <begin position="299"/>
        <end position="317"/>
    </location>
</feature>
<dbReference type="InterPro" id="IPR011547">
    <property type="entry name" value="SLC26A/SulP_dom"/>
</dbReference>
<comment type="caution">
    <text evidence="8">The sequence shown here is derived from an EMBL/GenBank/DDBJ whole genome shotgun (WGS) entry which is preliminary data.</text>
</comment>
<feature type="transmembrane region" description="Helical" evidence="6">
    <location>
        <begin position="21"/>
        <end position="39"/>
    </location>
</feature>
<feature type="region of interest" description="Disordered" evidence="5">
    <location>
        <begin position="745"/>
        <end position="767"/>
    </location>
</feature>
<organism evidence="8 9">
    <name type="scientific">Thioalkalivibrio denitrificans</name>
    <dbReference type="NCBI Taxonomy" id="108003"/>
    <lineage>
        <taxon>Bacteria</taxon>
        <taxon>Pseudomonadati</taxon>
        <taxon>Pseudomonadota</taxon>
        <taxon>Gammaproteobacteria</taxon>
        <taxon>Chromatiales</taxon>
        <taxon>Ectothiorhodospiraceae</taxon>
        <taxon>Thioalkalivibrio</taxon>
    </lineage>
</organism>
<dbReference type="GO" id="GO:0016020">
    <property type="term" value="C:membrane"/>
    <property type="evidence" value="ECO:0007669"/>
    <property type="project" value="UniProtKB-SubCell"/>
</dbReference>
<keyword evidence="4 6" id="KW-0472">Membrane</keyword>
<protein>
    <submittedName>
        <fullName evidence="8">Sulfate transporter</fullName>
    </submittedName>
</protein>
<keyword evidence="3 6" id="KW-1133">Transmembrane helix</keyword>
<accession>A0A1V3NHV1</accession>
<evidence type="ECO:0000256" key="5">
    <source>
        <dbReference type="SAM" id="MobiDB-lite"/>
    </source>
</evidence>
<feature type="transmembrane region" description="Helical" evidence="6">
    <location>
        <begin position="122"/>
        <end position="142"/>
    </location>
</feature>
<feature type="transmembrane region" description="Helical" evidence="6">
    <location>
        <begin position="45"/>
        <end position="65"/>
    </location>
</feature>
<feature type="transmembrane region" description="Helical" evidence="6">
    <location>
        <begin position="252"/>
        <end position="278"/>
    </location>
</feature>
<dbReference type="PANTHER" id="PTHR11814">
    <property type="entry name" value="SULFATE TRANSPORTER"/>
    <property type="match status" value="1"/>
</dbReference>
<dbReference type="Pfam" id="PF00916">
    <property type="entry name" value="Sulfate_transp"/>
    <property type="match status" value="1"/>
</dbReference>
<evidence type="ECO:0000313" key="8">
    <source>
        <dbReference type="EMBL" id="OOG24564.1"/>
    </source>
</evidence>
<sequence length="767" mass="84556">MEEKPSNGIKGLKHWRYDLGAGLQVALVSLPLSLGIAIASGAPPVTGIVSAIIAGLIFPFLGGAYVTISGPAAGLAPALLSGMLLLGGGDLAAGYPLVLVAICLTGLLQIILAFMNAGRFAIFLPVTVVEAMLAAIGIMIILKQIPLLVGDLSPVAPTSVDSIVKMPQTLINIEPVVFFIGALCLFLMFYLNATRHQWMRRIPAPLFVALLGLALATAMGLDADYLITMPESILEGGITVPAFEEMFNRPELWVSLLIVVITLTLIDGIESLATIAAVDKIDPFQRKSHPNVTLRAMGVSNVLSSLAGGLTIIPGGVKSRANIDAGGRTLWANFYNAIFLIIFLMLATDIISMIPLAAVAAILIYVGWRLCEYRVFKKTFTIGRDQMVIFLITVGAILLTDLLWGILIGMVAEVFMLAYLLTPSFRAVLTGRLTFSQSVELVVRNFVGLFHNPIIKVRNDIRDGREHYEIYLGSLVCFNLLPLDKLLQQIPEDASITMIATESGRIIDHTAMEYLHHLQEESLRRRRPFELHGLENYYQFTQHSLSARMHDAALVRREAQLSARAAEMREVAQRHGLDFNPATLAILDPHGFVYLRRGDRKQERHVMTGRYRDCDVKVFDYSHTAAPDYYAEHLHTLVVVRLPEKGPELPDMVLAPGHYLKRYLVDYRELDPPEASGFPEGYRIYSRRSDESALASAGHMRDFLHRYPGVYLEVRSNALLVFRPDRELETPEGIEELLEVIEHCLEDSPSPADDDVSDADPAEEGAS</sequence>
<evidence type="ECO:0000313" key="9">
    <source>
        <dbReference type="Proteomes" id="UP000189462"/>
    </source>
</evidence>
<evidence type="ECO:0000256" key="4">
    <source>
        <dbReference type="ARBA" id="ARBA00023136"/>
    </source>
</evidence>
<reference evidence="8 9" key="1">
    <citation type="submission" date="2017-02" db="EMBL/GenBank/DDBJ databases">
        <title>Genomic diversity within the haloalkaliphilic genus Thioalkalivibrio.</title>
        <authorList>
            <person name="Ahn A.-C."/>
            <person name="Meier-Kolthoff J."/>
            <person name="Overmars L."/>
            <person name="Richter M."/>
            <person name="Woyke T."/>
            <person name="Sorokin D.Y."/>
            <person name="Muyzer G."/>
        </authorList>
    </citation>
    <scope>NUCLEOTIDE SEQUENCE [LARGE SCALE GENOMIC DNA]</scope>
    <source>
        <strain evidence="8 9">ALJD</strain>
    </source>
</reference>
<feature type="transmembrane region" description="Helical" evidence="6">
    <location>
        <begin position="202"/>
        <end position="221"/>
    </location>
</feature>
<evidence type="ECO:0000256" key="3">
    <source>
        <dbReference type="ARBA" id="ARBA00022989"/>
    </source>
</evidence>
<feature type="transmembrane region" description="Helical" evidence="6">
    <location>
        <begin position="337"/>
        <end position="368"/>
    </location>
</feature>
<feature type="compositionally biased region" description="Acidic residues" evidence="5">
    <location>
        <begin position="752"/>
        <end position="767"/>
    </location>
</feature>
<dbReference type="GO" id="GO:0055085">
    <property type="term" value="P:transmembrane transport"/>
    <property type="evidence" value="ECO:0007669"/>
    <property type="project" value="InterPro"/>
</dbReference>
<dbReference type="OrthoDB" id="9769739at2"/>
<dbReference type="Proteomes" id="UP000189462">
    <property type="component" value="Unassembled WGS sequence"/>
</dbReference>